<dbReference type="Gene3D" id="3.90.70.10">
    <property type="entry name" value="Cysteine proteinases"/>
    <property type="match status" value="1"/>
</dbReference>
<feature type="compositionally biased region" description="Low complexity" evidence="7">
    <location>
        <begin position="196"/>
        <end position="207"/>
    </location>
</feature>
<feature type="region of interest" description="Disordered" evidence="7">
    <location>
        <begin position="408"/>
        <end position="464"/>
    </location>
</feature>
<gene>
    <name evidence="9" type="ORF">NAEGRDRAFT_80172</name>
</gene>
<dbReference type="OrthoDB" id="429671at2759"/>
<dbReference type="RefSeq" id="XP_002675906.1">
    <property type="nucleotide sequence ID" value="XM_002675860.1"/>
</dbReference>
<dbReference type="PANTHER" id="PTHR24006">
    <property type="entry name" value="UBIQUITIN CARBOXYL-TERMINAL HYDROLASE"/>
    <property type="match status" value="1"/>
</dbReference>
<keyword evidence="5" id="KW-0378">Hydrolase</keyword>
<feature type="compositionally biased region" description="Low complexity" evidence="7">
    <location>
        <begin position="154"/>
        <end position="167"/>
    </location>
</feature>
<dbReference type="VEuPathDB" id="AmoebaDB:NAEGRDRAFT_80172"/>
<dbReference type="InterPro" id="IPR028889">
    <property type="entry name" value="USP"/>
</dbReference>
<evidence type="ECO:0000313" key="10">
    <source>
        <dbReference type="Proteomes" id="UP000006671"/>
    </source>
</evidence>
<evidence type="ECO:0000256" key="3">
    <source>
        <dbReference type="ARBA" id="ARBA00022670"/>
    </source>
</evidence>
<evidence type="ECO:0000256" key="7">
    <source>
        <dbReference type="SAM" id="MobiDB-lite"/>
    </source>
</evidence>
<dbReference type="STRING" id="5762.D2VJA6"/>
<feature type="compositionally biased region" description="Polar residues" evidence="7">
    <location>
        <begin position="430"/>
        <end position="441"/>
    </location>
</feature>
<proteinExistence type="predicted"/>
<dbReference type="FunCoup" id="D2VJA6">
    <property type="interactions" value="435"/>
</dbReference>
<feature type="compositionally biased region" description="Polar residues" evidence="7">
    <location>
        <begin position="88"/>
        <end position="104"/>
    </location>
</feature>
<feature type="compositionally biased region" description="Polar residues" evidence="7">
    <location>
        <begin position="170"/>
        <end position="185"/>
    </location>
</feature>
<dbReference type="InterPro" id="IPR001394">
    <property type="entry name" value="Peptidase_C19_UCH"/>
</dbReference>
<keyword evidence="10" id="KW-1185">Reference proteome</keyword>
<feature type="compositionally biased region" description="Low complexity" evidence="7">
    <location>
        <begin position="695"/>
        <end position="710"/>
    </location>
</feature>
<dbReference type="EMBL" id="GG738875">
    <property type="protein sequence ID" value="EFC43162.1"/>
    <property type="molecule type" value="Genomic_DNA"/>
</dbReference>
<feature type="compositionally biased region" description="Basic and acidic residues" evidence="7">
    <location>
        <begin position="19"/>
        <end position="55"/>
    </location>
</feature>
<feature type="compositionally biased region" description="Basic residues" evidence="7">
    <location>
        <begin position="112"/>
        <end position="126"/>
    </location>
</feature>
<keyword evidence="6" id="KW-0788">Thiol protease</keyword>
<feature type="compositionally biased region" description="Basic residues" evidence="7">
    <location>
        <begin position="678"/>
        <end position="694"/>
    </location>
</feature>
<sequence>MSENFWEQRKLEIEQTRQAELEKKAAEQKEKKKSQVVEKTEKKKEKQPKKVEQQKEQTQQQPNGAAAASEQKEKKKKNFKKNKEASQPSTSQPATTEASAQDDFQTVERKTGGRRQFRGANKRSNNKKKENGEKKKENKENKEQQPKKEEKTTTEQGQQQVVVQPVQIKVFSTTESTPVQGSDSWVSLLRGNQPESTSTTQQQQPTSNGAATSTKKSKPKSEKKTVVAKPVTAEKTTTEAKNKPQKNYESGKNLLRSTEVEVDQALLDEVGVFIQPRGMTNINNSCYMNAVLQTLVSLPQFYHVMKRLGKISLDNEEYPLTNKFVRLVNEYQTMKTHRPQSGKEGEKKDRKYFINASTEHLVPSYIVDYIQQSSTNLEDAFLLGTQHDAHEFLNHILQRLHEELKKTEATLGRKSPSASKKKSNKKQEATSEQAEQPSTETTSEEWKEVGKKNKANPMREHEMGDSSVIARTFAGKMKSFVQKQGESKGSSVVEPFFSLHLPIKDENIKGVKFALREMTKEENVSDKNAKSSIYQLPKVLLLHLRRFDFSSTEGVQKISKRIRFDYELNIDEKVVPNVKAISGRPSLKYRLASVICHHGKDATSGHYSTYIQHGCGKWIHIDDTKVTVVSLQHVLDQQAYILTYVQDDNQEHYKLYSEGSSSSPLFSESSEQNGEKKKDHKKKDKKDKKEKKSKPATTTTTTTTTPTTTETKTEAKTDV</sequence>
<evidence type="ECO:0000256" key="5">
    <source>
        <dbReference type="ARBA" id="ARBA00022801"/>
    </source>
</evidence>
<dbReference type="GeneID" id="8853223"/>
<dbReference type="PROSITE" id="PS50235">
    <property type="entry name" value="USP_3"/>
    <property type="match status" value="1"/>
</dbReference>
<feature type="compositionally biased region" description="Basic and acidic residues" evidence="7">
    <location>
        <begin position="127"/>
        <end position="153"/>
    </location>
</feature>
<feature type="compositionally biased region" description="Basic and acidic residues" evidence="7">
    <location>
        <begin position="444"/>
        <end position="464"/>
    </location>
</feature>
<keyword evidence="4" id="KW-0833">Ubl conjugation pathway</keyword>
<evidence type="ECO:0000259" key="8">
    <source>
        <dbReference type="PROSITE" id="PS50235"/>
    </source>
</evidence>
<feature type="compositionally biased region" description="Low complexity" evidence="7">
    <location>
        <begin position="657"/>
        <end position="671"/>
    </location>
</feature>
<dbReference type="InterPro" id="IPR038765">
    <property type="entry name" value="Papain-like_cys_pep_sf"/>
</dbReference>
<organism evidence="10">
    <name type="scientific">Naegleria gruberi</name>
    <name type="common">Amoeba</name>
    <dbReference type="NCBI Taxonomy" id="5762"/>
    <lineage>
        <taxon>Eukaryota</taxon>
        <taxon>Discoba</taxon>
        <taxon>Heterolobosea</taxon>
        <taxon>Tetramitia</taxon>
        <taxon>Eutetramitia</taxon>
        <taxon>Vahlkampfiidae</taxon>
        <taxon>Naegleria</taxon>
    </lineage>
</organism>
<dbReference type="PANTHER" id="PTHR24006:SF687">
    <property type="entry name" value="UBIQUITIN CARBOXYL-TERMINAL HYDROLASE 10"/>
    <property type="match status" value="1"/>
</dbReference>
<feature type="compositionally biased region" description="Low complexity" evidence="7">
    <location>
        <begin position="56"/>
        <end position="69"/>
    </location>
</feature>
<evidence type="ECO:0000256" key="1">
    <source>
        <dbReference type="ARBA" id="ARBA00000707"/>
    </source>
</evidence>
<dbReference type="OMA" id="WCTYDDE"/>
<dbReference type="InParanoid" id="D2VJA6"/>
<dbReference type="GO" id="GO:0016579">
    <property type="term" value="P:protein deubiquitination"/>
    <property type="evidence" value="ECO:0007669"/>
    <property type="project" value="InterPro"/>
</dbReference>
<dbReference type="GO" id="GO:0004843">
    <property type="term" value="F:cysteine-type deubiquitinase activity"/>
    <property type="evidence" value="ECO:0007669"/>
    <property type="project" value="UniProtKB-EC"/>
</dbReference>
<evidence type="ECO:0000313" key="9">
    <source>
        <dbReference type="EMBL" id="EFC43162.1"/>
    </source>
</evidence>
<dbReference type="Pfam" id="PF00443">
    <property type="entry name" value="UCH"/>
    <property type="match status" value="1"/>
</dbReference>
<feature type="region of interest" description="Disordered" evidence="7">
    <location>
        <begin position="656"/>
        <end position="719"/>
    </location>
</feature>
<dbReference type="GO" id="GO:0005829">
    <property type="term" value="C:cytosol"/>
    <property type="evidence" value="ECO:0007669"/>
    <property type="project" value="TreeGrafter"/>
</dbReference>
<evidence type="ECO:0000256" key="2">
    <source>
        <dbReference type="ARBA" id="ARBA00012759"/>
    </source>
</evidence>
<dbReference type="AlphaFoldDB" id="D2VJA6"/>
<dbReference type="InterPro" id="IPR050164">
    <property type="entry name" value="Peptidase_C19"/>
</dbReference>
<dbReference type="GO" id="GO:0006508">
    <property type="term" value="P:proteolysis"/>
    <property type="evidence" value="ECO:0007669"/>
    <property type="project" value="UniProtKB-KW"/>
</dbReference>
<evidence type="ECO:0000256" key="4">
    <source>
        <dbReference type="ARBA" id="ARBA00022786"/>
    </source>
</evidence>
<dbReference type="InterPro" id="IPR018200">
    <property type="entry name" value="USP_CS"/>
</dbReference>
<dbReference type="EC" id="3.4.19.12" evidence="2"/>
<keyword evidence="3" id="KW-0645">Protease</keyword>
<feature type="region of interest" description="Disordered" evidence="7">
    <location>
        <begin position="19"/>
        <end position="249"/>
    </location>
</feature>
<dbReference type="PROSITE" id="PS00973">
    <property type="entry name" value="USP_2"/>
    <property type="match status" value="1"/>
</dbReference>
<accession>D2VJA6</accession>
<reference evidence="9 10" key="1">
    <citation type="journal article" date="2010" name="Cell">
        <title>The genome of Naegleria gruberi illuminates early eukaryotic versatility.</title>
        <authorList>
            <person name="Fritz-Laylin L.K."/>
            <person name="Prochnik S.E."/>
            <person name="Ginger M.L."/>
            <person name="Dacks J.B."/>
            <person name="Carpenter M.L."/>
            <person name="Field M.C."/>
            <person name="Kuo A."/>
            <person name="Paredez A."/>
            <person name="Chapman J."/>
            <person name="Pham J."/>
            <person name="Shu S."/>
            <person name="Neupane R."/>
            <person name="Cipriano M."/>
            <person name="Mancuso J."/>
            <person name="Tu H."/>
            <person name="Salamov A."/>
            <person name="Lindquist E."/>
            <person name="Shapiro H."/>
            <person name="Lucas S."/>
            <person name="Grigoriev I.V."/>
            <person name="Cande W.Z."/>
            <person name="Fulton C."/>
            <person name="Rokhsar D.S."/>
            <person name="Dawson S.C."/>
        </authorList>
    </citation>
    <scope>NUCLEOTIDE SEQUENCE [LARGE SCALE GENOMIC DNA]</scope>
    <source>
        <strain evidence="9 10">NEG-M</strain>
    </source>
</reference>
<comment type="catalytic activity">
    <reaction evidence="1">
        <text>Thiol-dependent hydrolysis of ester, thioester, amide, peptide and isopeptide bonds formed by the C-terminal Gly of ubiquitin (a 76-residue protein attached to proteins as an intracellular targeting signal).</text>
        <dbReference type="EC" id="3.4.19.12"/>
    </reaction>
</comment>
<dbReference type="GO" id="GO:0005634">
    <property type="term" value="C:nucleus"/>
    <property type="evidence" value="ECO:0007669"/>
    <property type="project" value="TreeGrafter"/>
</dbReference>
<evidence type="ECO:0000256" key="6">
    <source>
        <dbReference type="ARBA" id="ARBA00022807"/>
    </source>
</evidence>
<dbReference type="CDD" id="cd02257">
    <property type="entry name" value="Peptidase_C19"/>
    <property type="match status" value="1"/>
</dbReference>
<dbReference type="SUPFAM" id="SSF54001">
    <property type="entry name" value="Cysteine proteinases"/>
    <property type="match status" value="1"/>
</dbReference>
<dbReference type="KEGG" id="ngr:NAEGRDRAFT_80172"/>
<dbReference type="Proteomes" id="UP000006671">
    <property type="component" value="Unassembled WGS sequence"/>
</dbReference>
<protein>
    <recommendedName>
        <fullName evidence="2">ubiquitinyl hydrolase 1</fullName>
        <ecNumber evidence="2">3.4.19.12</ecNumber>
    </recommendedName>
</protein>
<dbReference type="eggNOG" id="KOG1871">
    <property type="taxonomic scope" value="Eukaryota"/>
</dbReference>
<feature type="domain" description="USP" evidence="8">
    <location>
        <begin position="277"/>
        <end position="647"/>
    </location>
</feature>
<name>D2VJA6_NAEGR</name>